<comment type="subcellular location">
    <subcellularLocation>
        <location evidence="1">Membrane</location>
    </subcellularLocation>
</comment>
<dbReference type="Pfam" id="PF04884">
    <property type="entry name" value="UVB_sens_prot"/>
    <property type="match status" value="1"/>
</dbReference>
<proteinExistence type="inferred from homology"/>
<keyword evidence="4 6" id="KW-1133">Transmembrane helix</keyword>
<dbReference type="OrthoDB" id="364779at2759"/>
<evidence type="ECO:0000313" key="8">
    <source>
        <dbReference type="EMBL" id="KAF9788149.1"/>
    </source>
</evidence>
<dbReference type="InterPro" id="IPR006968">
    <property type="entry name" value="RUS_fam"/>
</dbReference>
<feature type="transmembrane region" description="Helical" evidence="6">
    <location>
        <begin position="260"/>
        <end position="281"/>
    </location>
</feature>
<evidence type="ECO:0000256" key="2">
    <source>
        <dbReference type="ARBA" id="ARBA00007558"/>
    </source>
</evidence>
<dbReference type="PANTHER" id="PTHR12770">
    <property type="entry name" value="RUS1 FAMILY PROTEIN C16ORF58"/>
    <property type="match status" value="1"/>
</dbReference>
<dbReference type="InterPro" id="IPR054549">
    <property type="entry name" value="UVB_sens_RUS_dom"/>
</dbReference>
<gene>
    <name evidence="8" type="ORF">BJ322DRAFT_609366</name>
</gene>
<organism evidence="8 9">
    <name type="scientific">Thelephora terrestris</name>
    <dbReference type="NCBI Taxonomy" id="56493"/>
    <lineage>
        <taxon>Eukaryota</taxon>
        <taxon>Fungi</taxon>
        <taxon>Dikarya</taxon>
        <taxon>Basidiomycota</taxon>
        <taxon>Agaricomycotina</taxon>
        <taxon>Agaricomycetes</taxon>
        <taxon>Thelephorales</taxon>
        <taxon>Thelephoraceae</taxon>
        <taxon>Thelephora</taxon>
    </lineage>
</organism>
<evidence type="ECO:0000256" key="1">
    <source>
        <dbReference type="ARBA" id="ARBA00004370"/>
    </source>
</evidence>
<dbReference type="Proteomes" id="UP000736335">
    <property type="component" value="Unassembled WGS sequence"/>
</dbReference>
<evidence type="ECO:0000256" key="5">
    <source>
        <dbReference type="ARBA" id="ARBA00023136"/>
    </source>
</evidence>
<keyword evidence="3 6" id="KW-0812">Transmembrane</keyword>
<evidence type="ECO:0000256" key="4">
    <source>
        <dbReference type="ARBA" id="ARBA00022989"/>
    </source>
</evidence>
<sequence length="490" mass="53526">MRVVRIVEHDSNKGCKTTLQFTTHLKGSSREAETEVVVERHSSTADTIAVFKRFLSNVFLPAGYPDSVSPDYLQYQIWNAAQACCSSLAGLLASRAVLEGFGVGNQSASATDAILVTLAQDVVSRLTTIIFAYRLGTSLFPEAKTYRFLADILNDLAVVLDVMSPQLDKLAYMLTGRDLGSGIRITALCLSGSSRALCGIVAGGSKAAVTMHFASDSVIGSGDIGDLNAKDGSKETVLALMGLLLGFIILPYVNATWTTYTLLGFLLVGHLGANLTAVRGLTMKTLNRQRACIAWSNFRALERGYGDEDSLHPERISRDERILVSPSRIRDGNSGTTIGRCTIGCSLTSFLRTGAKSSVERLGDAPIHELIEIFRDKKYALWCRRKSRYQSPDISIALKKGHTPRDHLRGWVHGCEIARLMASDGTATERGAIHYIRAAHREVDRLFERFSTIMQHHGWKIDESTLVVGLPPIISFDIDCGPNGAPEHRP</sequence>
<accession>A0A9P6L8L6</accession>
<protein>
    <submittedName>
        <fullName evidence="8">Vitamin B6 photo-protection and homoeostasis-domain-containing protein</fullName>
    </submittedName>
</protein>
<keyword evidence="5 6" id="KW-0472">Membrane</keyword>
<evidence type="ECO:0000256" key="3">
    <source>
        <dbReference type="ARBA" id="ARBA00022692"/>
    </source>
</evidence>
<comment type="similarity">
    <text evidence="2">Belongs to the RUS1 family.</text>
</comment>
<reference evidence="8" key="2">
    <citation type="submission" date="2020-11" db="EMBL/GenBank/DDBJ databases">
        <authorList>
            <consortium name="DOE Joint Genome Institute"/>
            <person name="Kuo A."/>
            <person name="Miyauchi S."/>
            <person name="Kiss E."/>
            <person name="Drula E."/>
            <person name="Kohler A."/>
            <person name="Sanchez-Garcia M."/>
            <person name="Andreopoulos B."/>
            <person name="Barry K.W."/>
            <person name="Bonito G."/>
            <person name="Buee M."/>
            <person name="Carver A."/>
            <person name="Chen C."/>
            <person name="Cichocki N."/>
            <person name="Clum A."/>
            <person name="Culley D."/>
            <person name="Crous P.W."/>
            <person name="Fauchery L."/>
            <person name="Girlanda M."/>
            <person name="Hayes R."/>
            <person name="Keri Z."/>
            <person name="Labutti K."/>
            <person name="Lipzen A."/>
            <person name="Lombard V."/>
            <person name="Magnuson J."/>
            <person name="Maillard F."/>
            <person name="Morin E."/>
            <person name="Murat C."/>
            <person name="Nolan M."/>
            <person name="Ohm R."/>
            <person name="Pangilinan J."/>
            <person name="Pereira M."/>
            <person name="Perotto S."/>
            <person name="Peter M."/>
            <person name="Riley R."/>
            <person name="Sitrit Y."/>
            <person name="Stielow B."/>
            <person name="Szollosi G."/>
            <person name="Zifcakova L."/>
            <person name="Stursova M."/>
            <person name="Spatafora J.W."/>
            <person name="Tedersoo L."/>
            <person name="Vaario L.-M."/>
            <person name="Yamada A."/>
            <person name="Yan M."/>
            <person name="Wang P."/>
            <person name="Xu J."/>
            <person name="Bruns T."/>
            <person name="Baldrian P."/>
            <person name="Vilgalys R."/>
            <person name="Henrissat B."/>
            <person name="Grigoriev I.V."/>
            <person name="Hibbett D."/>
            <person name="Nagy L.G."/>
            <person name="Martin F.M."/>
        </authorList>
    </citation>
    <scope>NUCLEOTIDE SEQUENCE</scope>
    <source>
        <strain evidence="8">UH-Tt-Lm1</strain>
    </source>
</reference>
<comment type="caution">
    <text evidence="8">The sequence shown here is derived from an EMBL/GenBank/DDBJ whole genome shotgun (WGS) entry which is preliminary data.</text>
</comment>
<name>A0A9P6L8L6_9AGAM</name>
<dbReference type="EMBL" id="WIUZ02000004">
    <property type="protein sequence ID" value="KAF9788149.1"/>
    <property type="molecule type" value="Genomic_DNA"/>
</dbReference>
<dbReference type="AlphaFoldDB" id="A0A9P6L8L6"/>
<evidence type="ECO:0000313" key="9">
    <source>
        <dbReference type="Proteomes" id="UP000736335"/>
    </source>
</evidence>
<reference evidence="8" key="1">
    <citation type="journal article" date="2020" name="Nat. Commun.">
        <title>Large-scale genome sequencing of mycorrhizal fungi provides insights into the early evolution of symbiotic traits.</title>
        <authorList>
            <person name="Miyauchi S."/>
            <person name="Kiss E."/>
            <person name="Kuo A."/>
            <person name="Drula E."/>
            <person name="Kohler A."/>
            <person name="Sanchez-Garcia M."/>
            <person name="Morin E."/>
            <person name="Andreopoulos B."/>
            <person name="Barry K.W."/>
            <person name="Bonito G."/>
            <person name="Buee M."/>
            <person name="Carver A."/>
            <person name="Chen C."/>
            <person name="Cichocki N."/>
            <person name="Clum A."/>
            <person name="Culley D."/>
            <person name="Crous P.W."/>
            <person name="Fauchery L."/>
            <person name="Girlanda M."/>
            <person name="Hayes R.D."/>
            <person name="Keri Z."/>
            <person name="LaButti K."/>
            <person name="Lipzen A."/>
            <person name="Lombard V."/>
            <person name="Magnuson J."/>
            <person name="Maillard F."/>
            <person name="Murat C."/>
            <person name="Nolan M."/>
            <person name="Ohm R.A."/>
            <person name="Pangilinan J."/>
            <person name="Pereira M.F."/>
            <person name="Perotto S."/>
            <person name="Peter M."/>
            <person name="Pfister S."/>
            <person name="Riley R."/>
            <person name="Sitrit Y."/>
            <person name="Stielow J.B."/>
            <person name="Szollosi G."/>
            <person name="Zifcakova L."/>
            <person name="Stursova M."/>
            <person name="Spatafora J.W."/>
            <person name="Tedersoo L."/>
            <person name="Vaario L.M."/>
            <person name="Yamada A."/>
            <person name="Yan M."/>
            <person name="Wang P."/>
            <person name="Xu J."/>
            <person name="Bruns T."/>
            <person name="Baldrian P."/>
            <person name="Vilgalys R."/>
            <person name="Dunand C."/>
            <person name="Henrissat B."/>
            <person name="Grigoriev I.V."/>
            <person name="Hibbett D."/>
            <person name="Nagy L.G."/>
            <person name="Martin F.M."/>
        </authorList>
    </citation>
    <scope>NUCLEOTIDE SEQUENCE</scope>
    <source>
        <strain evidence="8">UH-Tt-Lm1</strain>
    </source>
</reference>
<evidence type="ECO:0000259" key="7">
    <source>
        <dbReference type="Pfam" id="PF04884"/>
    </source>
</evidence>
<evidence type="ECO:0000256" key="6">
    <source>
        <dbReference type="SAM" id="Phobius"/>
    </source>
</evidence>
<keyword evidence="9" id="KW-1185">Reference proteome</keyword>
<feature type="domain" description="Protein root UVB sensitive/RUS" evidence="7">
    <location>
        <begin position="52"/>
        <end position="298"/>
    </location>
</feature>
<dbReference type="PANTHER" id="PTHR12770:SF31">
    <property type="entry name" value="RUS FAMILY MEMBER 1"/>
    <property type="match status" value="1"/>
</dbReference>
<dbReference type="GO" id="GO:0016020">
    <property type="term" value="C:membrane"/>
    <property type="evidence" value="ECO:0007669"/>
    <property type="project" value="UniProtKB-SubCell"/>
</dbReference>
<feature type="transmembrane region" description="Helical" evidence="6">
    <location>
        <begin position="237"/>
        <end position="254"/>
    </location>
</feature>